<sequence>MPKRKRDPSTYNPKERNKIGAYYARKAGKNPAKKAGGASGGDREFTRDDPYGNGRDEPDDLSTYGFSDIEEGAVAEEGERDDDDDAEMLAARTGGGGMGGGGAGGALGTQERGDRPFGSKCPRYTKTYTKSFTVFIDNGVGSLNIVETPGTDDTSPSITWNEGWSIIPWGFMEASLTPGDFAELAMTCKRVRVKSCSVEIEGMIPFQETVQTGGNVAVATASNRPNVWFFKDSTEMLPKLRMGQDVFFHSNNFQLPYGNYSATSLKKPAFVFENMSISASSLKLFSGAITATLPQQYFSLLGTGRVKTVYPGQKIKESWTNPVKTWQIIRLPWDSQDPAAFGTAATPDAYQQGKNAHCGLKASEHIGGRTNGIGVLEENGTVGPNSIVNHYCDTHLGLKEGGPPYLLMKVEPYFDTQDNALQIYMQAHVHYSMTIECEGNEHFNSFAPFSAANQRPTDSYDEFNFQWRDMVSNFGAGNELNTRYGKNQSNYLYS</sequence>
<evidence type="ECO:0000256" key="1">
    <source>
        <dbReference type="SAM" id="MobiDB-lite"/>
    </source>
</evidence>
<proteinExistence type="predicted"/>
<feature type="compositionally biased region" description="Basic and acidic residues" evidence="1">
    <location>
        <begin position="41"/>
        <end position="56"/>
    </location>
</feature>
<dbReference type="EMBL" id="MW046464">
    <property type="protein sequence ID" value="QTE03883.1"/>
    <property type="molecule type" value="Genomic_DNA"/>
</dbReference>
<accession>A0A8A4XCB8</accession>
<evidence type="ECO:0000313" key="2">
    <source>
        <dbReference type="EMBL" id="QTE03883.1"/>
    </source>
</evidence>
<reference evidence="2" key="1">
    <citation type="submission" date="2020-09" db="EMBL/GenBank/DDBJ databases">
        <title>Parvovirus dark matter in the feces of wild birds.</title>
        <authorList>
            <person name="Dai Z."/>
            <person name="Yang S."/>
            <person name="Zhang W."/>
        </authorList>
    </citation>
    <scope>NUCLEOTIDE SEQUENCE</scope>
    <source>
        <strain evidence="2">Gbt105par023</strain>
    </source>
</reference>
<feature type="compositionally biased region" description="Gly residues" evidence="1">
    <location>
        <begin position="93"/>
        <end position="107"/>
    </location>
</feature>
<feature type="region of interest" description="Disordered" evidence="1">
    <location>
        <begin position="1"/>
        <end position="69"/>
    </location>
</feature>
<name>A0A8A4XCB8_9VIRU</name>
<feature type="region of interest" description="Disordered" evidence="1">
    <location>
        <begin position="89"/>
        <end position="120"/>
    </location>
</feature>
<organism evidence="2">
    <name type="scientific">Turdus hortulorum parvoviridae sp</name>
    <dbReference type="NCBI Taxonomy" id="2794538"/>
    <lineage>
        <taxon>Viruses</taxon>
        <taxon>Monodnaviria</taxon>
        <taxon>Shotokuvirae</taxon>
        <taxon>Cossaviricota</taxon>
        <taxon>Quintoviricetes</taxon>
        <taxon>Piccovirales</taxon>
        <taxon>Parvoviridae</taxon>
    </lineage>
</organism>
<protein>
    <submittedName>
        <fullName evidence="2">VP</fullName>
    </submittedName>
</protein>